<evidence type="ECO:0000259" key="1">
    <source>
        <dbReference type="Pfam" id="PF13843"/>
    </source>
</evidence>
<evidence type="ECO:0000313" key="2">
    <source>
        <dbReference type="EMBL" id="KAK9737424.1"/>
    </source>
</evidence>
<reference evidence="2 3" key="1">
    <citation type="journal article" date="2024" name="BMC Genomics">
        <title>De novo assembly and annotation of Popillia japonica's genome with initial clues to its potential as an invasive pest.</title>
        <authorList>
            <person name="Cucini C."/>
            <person name="Boschi S."/>
            <person name="Funari R."/>
            <person name="Cardaioli E."/>
            <person name="Iannotti N."/>
            <person name="Marturano G."/>
            <person name="Paoli F."/>
            <person name="Bruttini M."/>
            <person name="Carapelli A."/>
            <person name="Frati F."/>
            <person name="Nardi F."/>
        </authorList>
    </citation>
    <scope>NUCLEOTIDE SEQUENCE [LARGE SCALE GENOMIC DNA]</scope>
    <source>
        <strain evidence="2">DMR45628</strain>
    </source>
</reference>
<dbReference type="PANTHER" id="PTHR47272:SF2">
    <property type="entry name" value="PIGGYBAC TRANSPOSABLE ELEMENT-DERIVED PROTEIN 3-LIKE"/>
    <property type="match status" value="1"/>
</dbReference>
<dbReference type="AlphaFoldDB" id="A0AAW1LUA9"/>
<accession>A0AAW1LUA9</accession>
<proteinExistence type="predicted"/>
<dbReference type="Proteomes" id="UP001458880">
    <property type="component" value="Unassembled WGS sequence"/>
</dbReference>
<comment type="caution">
    <text evidence="2">The sequence shown here is derived from an EMBL/GenBank/DDBJ whole genome shotgun (WGS) entry which is preliminary data.</text>
</comment>
<protein>
    <submittedName>
        <fullName evidence="2">Transposase IS4</fullName>
    </submittedName>
</protein>
<name>A0AAW1LUA9_POPJA</name>
<gene>
    <name evidence="2" type="ORF">QE152_g10707</name>
</gene>
<dbReference type="Pfam" id="PF13843">
    <property type="entry name" value="DDE_Tnp_1_7"/>
    <property type="match status" value="1"/>
</dbReference>
<keyword evidence="3" id="KW-1185">Reference proteome</keyword>
<organism evidence="2 3">
    <name type="scientific">Popillia japonica</name>
    <name type="common">Japanese beetle</name>
    <dbReference type="NCBI Taxonomy" id="7064"/>
    <lineage>
        <taxon>Eukaryota</taxon>
        <taxon>Metazoa</taxon>
        <taxon>Ecdysozoa</taxon>
        <taxon>Arthropoda</taxon>
        <taxon>Hexapoda</taxon>
        <taxon>Insecta</taxon>
        <taxon>Pterygota</taxon>
        <taxon>Neoptera</taxon>
        <taxon>Endopterygota</taxon>
        <taxon>Coleoptera</taxon>
        <taxon>Polyphaga</taxon>
        <taxon>Scarabaeiformia</taxon>
        <taxon>Scarabaeidae</taxon>
        <taxon>Rutelinae</taxon>
        <taxon>Popillia</taxon>
    </lineage>
</organism>
<dbReference type="PANTHER" id="PTHR47272">
    <property type="entry name" value="DDE_TNP_1_7 DOMAIN-CONTAINING PROTEIN"/>
    <property type="match status" value="1"/>
</dbReference>
<dbReference type="InterPro" id="IPR029526">
    <property type="entry name" value="PGBD"/>
</dbReference>
<dbReference type="EMBL" id="JASPKY010000100">
    <property type="protein sequence ID" value="KAK9737424.1"/>
    <property type="molecule type" value="Genomic_DNA"/>
</dbReference>
<sequence>MTRRRFFNIRSSLTVVFDDDVTAEEKNKNKIWKVALLFDSVLFGCRSQERPIHLNIDEMIVPFSGQCGIRQYCPGKPNPVCIKIFVLATPDGIVLDMLLYQRKTIFPDLIDAGYTLGEAAIICLYDTLVAGHFLYFNRYFTTVKLADVLLEKGYHRTGTMARNRILKNCLLFMKRSRGTTETKCRNDGTVNIIRWLDK</sequence>
<evidence type="ECO:0000313" key="3">
    <source>
        <dbReference type="Proteomes" id="UP001458880"/>
    </source>
</evidence>
<feature type="domain" description="PiggyBac transposable element-derived protein" evidence="1">
    <location>
        <begin position="1"/>
        <end position="197"/>
    </location>
</feature>